<evidence type="ECO:0000313" key="3">
    <source>
        <dbReference type="Proteomes" id="UP000018936"/>
    </source>
</evidence>
<gene>
    <name evidence="2" type="ORF">L345_01598</name>
</gene>
<feature type="compositionally biased region" description="Basic and acidic residues" evidence="1">
    <location>
        <begin position="64"/>
        <end position="86"/>
    </location>
</feature>
<accession>V8PE24</accession>
<evidence type="ECO:0000313" key="2">
    <source>
        <dbReference type="EMBL" id="ETE72585.1"/>
    </source>
</evidence>
<sequence length="106" mass="11642">MKQAPPNIRIAPADTAQATDQEYSYSSGMVALEVMSHRTDCRKISKVTNTISPGRETKKRSRRADKGHCDAEGSHGHQGDAEEGHNGCRDVQFYAVLPSRGEKNTL</sequence>
<organism evidence="2 3">
    <name type="scientific">Ophiophagus hannah</name>
    <name type="common">King cobra</name>
    <name type="synonym">Naja hannah</name>
    <dbReference type="NCBI Taxonomy" id="8665"/>
    <lineage>
        <taxon>Eukaryota</taxon>
        <taxon>Metazoa</taxon>
        <taxon>Chordata</taxon>
        <taxon>Craniata</taxon>
        <taxon>Vertebrata</taxon>
        <taxon>Euteleostomi</taxon>
        <taxon>Lepidosauria</taxon>
        <taxon>Squamata</taxon>
        <taxon>Bifurcata</taxon>
        <taxon>Unidentata</taxon>
        <taxon>Episquamata</taxon>
        <taxon>Toxicofera</taxon>
        <taxon>Serpentes</taxon>
        <taxon>Colubroidea</taxon>
        <taxon>Elapidae</taxon>
        <taxon>Elapinae</taxon>
        <taxon>Ophiophagus</taxon>
    </lineage>
</organism>
<dbReference type="AlphaFoldDB" id="V8PE24"/>
<comment type="caution">
    <text evidence="2">The sequence shown here is derived from an EMBL/GenBank/DDBJ whole genome shotgun (WGS) entry which is preliminary data.</text>
</comment>
<protein>
    <submittedName>
        <fullName evidence="2">Uncharacterized protein</fullName>
    </submittedName>
</protein>
<dbReference type="Proteomes" id="UP000018936">
    <property type="component" value="Unassembled WGS sequence"/>
</dbReference>
<evidence type="ECO:0000256" key="1">
    <source>
        <dbReference type="SAM" id="MobiDB-lite"/>
    </source>
</evidence>
<dbReference type="EMBL" id="AZIM01000205">
    <property type="protein sequence ID" value="ETE72585.1"/>
    <property type="molecule type" value="Genomic_DNA"/>
</dbReference>
<name>V8PE24_OPHHA</name>
<feature type="region of interest" description="Disordered" evidence="1">
    <location>
        <begin position="50"/>
        <end position="86"/>
    </location>
</feature>
<keyword evidence="3" id="KW-1185">Reference proteome</keyword>
<feature type="non-terminal residue" evidence="2">
    <location>
        <position position="1"/>
    </location>
</feature>
<reference evidence="2 3" key="1">
    <citation type="journal article" date="2013" name="Proc. Natl. Acad. Sci. U.S.A.">
        <title>The king cobra genome reveals dynamic gene evolution and adaptation in the snake venom system.</title>
        <authorList>
            <person name="Vonk F.J."/>
            <person name="Casewell N.R."/>
            <person name="Henkel C.V."/>
            <person name="Heimberg A.M."/>
            <person name="Jansen H.J."/>
            <person name="McCleary R.J."/>
            <person name="Kerkkamp H.M."/>
            <person name="Vos R.A."/>
            <person name="Guerreiro I."/>
            <person name="Calvete J.J."/>
            <person name="Wuster W."/>
            <person name="Woods A.E."/>
            <person name="Logan J.M."/>
            <person name="Harrison R.A."/>
            <person name="Castoe T.A."/>
            <person name="de Koning A.P."/>
            <person name="Pollock D.D."/>
            <person name="Yandell M."/>
            <person name="Calderon D."/>
            <person name="Renjifo C."/>
            <person name="Currier R.B."/>
            <person name="Salgado D."/>
            <person name="Pla D."/>
            <person name="Sanz L."/>
            <person name="Hyder A.S."/>
            <person name="Ribeiro J.M."/>
            <person name="Arntzen J.W."/>
            <person name="van den Thillart G.E."/>
            <person name="Boetzer M."/>
            <person name="Pirovano W."/>
            <person name="Dirks R.P."/>
            <person name="Spaink H.P."/>
            <person name="Duboule D."/>
            <person name="McGlinn E."/>
            <person name="Kini R.M."/>
            <person name="Richardson M.K."/>
        </authorList>
    </citation>
    <scope>NUCLEOTIDE SEQUENCE</scope>
    <source>
        <tissue evidence="2">Blood</tissue>
    </source>
</reference>
<feature type="region of interest" description="Disordered" evidence="1">
    <location>
        <begin position="1"/>
        <end position="21"/>
    </location>
</feature>
<proteinExistence type="predicted"/>
<feature type="non-terminal residue" evidence="2">
    <location>
        <position position="106"/>
    </location>
</feature>